<dbReference type="InterPro" id="IPR011989">
    <property type="entry name" value="ARM-like"/>
</dbReference>
<keyword evidence="2" id="KW-1185">Reference proteome</keyword>
<reference evidence="1 2" key="2">
    <citation type="submission" date="2018-11" db="EMBL/GenBank/DDBJ databases">
        <authorList>
            <consortium name="Pathogen Informatics"/>
        </authorList>
    </citation>
    <scope>NUCLEOTIDE SEQUENCE [LARGE SCALE GENOMIC DNA]</scope>
    <source>
        <strain evidence="1 2">Egypt</strain>
    </source>
</reference>
<gene>
    <name evidence="1" type="ORF">ECPE_LOCUS5663</name>
</gene>
<evidence type="ECO:0000313" key="1">
    <source>
        <dbReference type="EMBL" id="VDP76182.1"/>
    </source>
</evidence>
<dbReference type="Proteomes" id="UP000272942">
    <property type="component" value="Unassembled WGS sequence"/>
</dbReference>
<dbReference type="EMBL" id="UZAN01042542">
    <property type="protein sequence ID" value="VDP76182.1"/>
    <property type="molecule type" value="Genomic_DNA"/>
</dbReference>
<evidence type="ECO:0000313" key="3">
    <source>
        <dbReference type="WBParaSite" id="ECPE_0000567601-mRNA-1"/>
    </source>
</evidence>
<sequence>MRDSMVQFMQLPSNSRDINVIEILLSVLKREVNMLPIHWTWEAKVQYIMEHKIENDFLTKCGVNAINLFGQYLRSTLQGYLLDSQADRIVQALLRRVGADRSTKFLYNESLAAIHSISRALSPAVIVNLLCRLVLEQKAKSAQTRVAVSEILHQRIEAITQDGEDLDNFMRQCTAEGLERLIKMFIATHGREIFRLMSTIKGIRELCRQKLTDRVWRAIQPLLQVHEYVHLKN</sequence>
<name>A0A183AFC8_9TREM</name>
<organism evidence="3">
    <name type="scientific">Echinostoma caproni</name>
    <dbReference type="NCBI Taxonomy" id="27848"/>
    <lineage>
        <taxon>Eukaryota</taxon>
        <taxon>Metazoa</taxon>
        <taxon>Spiralia</taxon>
        <taxon>Lophotrochozoa</taxon>
        <taxon>Platyhelminthes</taxon>
        <taxon>Trematoda</taxon>
        <taxon>Digenea</taxon>
        <taxon>Plagiorchiida</taxon>
        <taxon>Echinostomata</taxon>
        <taxon>Echinostomatoidea</taxon>
        <taxon>Echinostomatidae</taxon>
        <taxon>Echinostoma</taxon>
    </lineage>
</organism>
<proteinExistence type="predicted"/>
<reference evidence="3" key="1">
    <citation type="submission" date="2016-06" db="UniProtKB">
        <authorList>
            <consortium name="WormBaseParasite"/>
        </authorList>
    </citation>
    <scope>IDENTIFICATION</scope>
</reference>
<dbReference type="WBParaSite" id="ECPE_0000567601-mRNA-1">
    <property type="protein sequence ID" value="ECPE_0000567601-mRNA-1"/>
    <property type="gene ID" value="ECPE_0000567601"/>
</dbReference>
<dbReference type="Gene3D" id="1.25.10.10">
    <property type="entry name" value="Leucine-rich Repeat Variant"/>
    <property type="match status" value="1"/>
</dbReference>
<protein>
    <submittedName>
        <fullName evidence="3">DUF3677 domain-containing protein</fullName>
    </submittedName>
</protein>
<accession>A0A183AFC8</accession>
<dbReference type="AlphaFoldDB" id="A0A183AFC8"/>
<evidence type="ECO:0000313" key="2">
    <source>
        <dbReference type="Proteomes" id="UP000272942"/>
    </source>
</evidence>
<dbReference type="OrthoDB" id="6229456at2759"/>